<dbReference type="EMBL" id="GISG01203807">
    <property type="protein sequence ID" value="MBA4659397.1"/>
    <property type="molecule type" value="Transcribed_RNA"/>
</dbReference>
<feature type="chain" id="PRO_5036201177" description="Phytocyanin domain-containing protein" evidence="3">
    <location>
        <begin position="23"/>
        <end position="246"/>
    </location>
</feature>
<evidence type="ECO:0000256" key="2">
    <source>
        <dbReference type="SAM" id="Phobius"/>
    </source>
</evidence>
<feature type="region of interest" description="Disordered" evidence="1">
    <location>
        <begin position="111"/>
        <end position="143"/>
    </location>
</feature>
<dbReference type="AlphaFoldDB" id="A0A7C9A4U3"/>
<dbReference type="PANTHER" id="PTHR34662">
    <property type="entry name" value="OS04G0422700 PROTEIN"/>
    <property type="match status" value="1"/>
</dbReference>
<reference evidence="4" key="1">
    <citation type="journal article" date="2013" name="J. Plant Res.">
        <title>Effect of fungi and light on seed germination of three Opuntia species from semiarid lands of central Mexico.</title>
        <authorList>
            <person name="Delgado-Sanchez P."/>
            <person name="Jimenez-Bremont J.F."/>
            <person name="Guerrero-Gonzalez Mde L."/>
            <person name="Flores J."/>
        </authorList>
    </citation>
    <scope>NUCLEOTIDE SEQUENCE</scope>
    <source>
        <tissue evidence="4">Cladode</tissue>
    </source>
</reference>
<protein>
    <recommendedName>
        <fullName evidence="5">Phytocyanin domain-containing protein</fullName>
    </recommendedName>
</protein>
<dbReference type="InterPro" id="IPR008972">
    <property type="entry name" value="Cupredoxin"/>
</dbReference>
<dbReference type="Gene3D" id="2.60.40.420">
    <property type="entry name" value="Cupredoxins - blue copper proteins"/>
    <property type="match status" value="1"/>
</dbReference>
<proteinExistence type="predicted"/>
<keyword evidence="3" id="KW-0732">Signal</keyword>
<dbReference type="SUPFAM" id="SSF49503">
    <property type="entry name" value="Cupredoxins"/>
    <property type="match status" value="1"/>
</dbReference>
<keyword evidence="2" id="KW-0472">Membrane</keyword>
<feature type="signal peptide" evidence="3">
    <location>
        <begin position="1"/>
        <end position="22"/>
    </location>
</feature>
<accession>A0A7C9A4U3</accession>
<evidence type="ECO:0000256" key="1">
    <source>
        <dbReference type="SAM" id="MobiDB-lite"/>
    </source>
</evidence>
<evidence type="ECO:0000256" key="3">
    <source>
        <dbReference type="SAM" id="SignalP"/>
    </source>
</evidence>
<reference evidence="4" key="2">
    <citation type="submission" date="2020-07" db="EMBL/GenBank/DDBJ databases">
        <authorList>
            <person name="Vera ALvarez R."/>
            <person name="Arias-Moreno D.M."/>
            <person name="Jimenez-Jacinto V."/>
            <person name="Jimenez-Bremont J.F."/>
            <person name="Swaminathan K."/>
            <person name="Moose S.P."/>
            <person name="Guerrero-Gonzalez M.L."/>
            <person name="Marino-Ramirez L."/>
            <person name="Landsman D."/>
            <person name="Rodriguez-Kessler M."/>
            <person name="Delgado-Sanchez P."/>
        </authorList>
    </citation>
    <scope>NUCLEOTIDE SEQUENCE</scope>
    <source>
        <tissue evidence="4">Cladode</tissue>
    </source>
</reference>
<dbReference type="EMBL" id="GISG01203809">
    <property type="protein sequence ID" value="MBA4659399.1"/>
    <property type="molecule type" value="Transcribed_RNA"/>
</dbReference>
<organism evidence="4">
    <name type="scientific">Opuntia streptacantha</name>
    <name type="common">Prickly pear cactus</name>
    <name type="synonym">Opuntia cardona</name>
    <dbReference type="NCBI Taxonomy" id="393608"/>
    <lineage>
        <taxon>Eukaryota</taxon>
        <taxon>Viridiplantae</taxon>
        <taxon>Streptophyta</taxon>
        <taxon>Embryophyta</taxon>
        <taxon>Tracheophyta</taxon>
        <taxon>Spermatophyta</taxon>
        <taxon>Magnoliopsida</taxon>
        <taxon>eudicotyledons</taxon>
        <taxon>Gunneridae</taxon>
        <taxon>Pentapetalae</taxon>
        <taxon>Caryophyllales</taxon>
        <taxon>Cactineae</taxon>
        <taxon>Cactaceae</taxon>
        <taxon>Opuntioideae</taxon>
        <taxon>Opuntia</taxon>
    </lineage>
</organism>
<feature type="transmembrane region" description="Helical" evidence="2">
    <location>
        <begin position="228"/>
        <end position="245"/>
    </location>
</feature>
<dbReference type="EMBL" id="GISG01203808">
    <property type="protein sequence ID" value="MBA4659398.1"/>
    <property type="molecule type" value="Transcribed_RNA"/>
</dbReference>
<dbReference type="PANTHER" id="PTHR34662:SF3">
    <property type="entry name" value="OS04G0422700 PROTEIN"/>
    <property type="match status" value="1"/>
</dbReference>
<evidence type="ECO:0000313" key="4">
    <source>
        <dbReference type="EMBL" id="MBA4659399.1"/>
    </source>
</evidence>
<sequence length="246" mass="26800">MEGFFFLFFLFFLVLHRSNCAALVVDGVTQLSNPIADVGDTIIFKHKYHYYLYIFRSRDAFNACNFTQATPLSNPNSSTYSWHASRPGYFYFSFYNGSRKPCQEGQKLALQIIPPSPPPHPSENSSTPPEASRPATSGGVVSSSPAFPWPFQPREKAGSGAPTPDPITADGGISPAPAILPVMPEKRGSIPFISSNPAVPLPTGEVDSATIKEWPFSVNRAPHREVKVVGLIVGFISLCIVIMVIP</sequence>
<name>A0A7C9A4U3_OPUST</name>
<keyword evidence="2" id="KW-0812">Transmembrane</keyword>
<keyword evidence="2" id="KW-1133">Transmembrane helix</keyword>
<evidence type="ECO:0008006" key="5">
    <source>
        <dbReference type="Google" id="ProtNLM"/>
    </source>
</evidence>